<dbReference type="AlphaFoldDB" id="A0A1M6WZ22"/>
<evidence type="ECO:0000313" key="3">
    <source>
        <dbReference type="Proteomes" id="UP000184016"/>
    </source>
</evidence>
<keyword evidence="1" id="KW-0472">Membrane</keyword>
<accession>A0A1M6WZ22</accession>
<dbReference type="Pfam" id="PF12679">
    <property type="entry name" value="ABC2_membrane_2"/>
    <property type="match status" value="1"/>
</dbReference>
<dbReference type="PANTHER" id="PTHR37305">
    <property type="entry name" value="INTEGRAL MEMBRANE PROTEIN-RELATED"/>
    <property type="match status" value="1"/>
</dbReference>
<feature type="transmembrane region" description="Helical" evidence="1">
    <location>
        <begin position="168"/>
        <end position="186"/>
    </location>
</feature>
<dbReference type="Proteomes" id="UP000184016">
    <property type="component" value="Unassembled WGS sequence"/>
</dbReference>
<protein>
    <submittedName>
        <fullName evidence="2">ABC-2 family transporter protein</fullName>
    </submittedName>
</protein>
<keyword evidence="1" id="KW-0812">Transmembrane</keyword>
<feature type="transmembrane region" description="Helical" evidence="1">
    <location>
        <begin position="264"/>
        <end position="286"/>
    </location>
</feature>
<name>A0A1M6WZ22_9BACL</name>
<dbReference type="GO" id="GO:0005886">
    <property type="term" value="C:plasma membrane"/>
    <property type="evidence" value="ECO:0007669"/>
    <property type="project" value="UniProtKB-SubCell"/>
</dbReference>
<feature type="transmembrane region" description="Helical" evidence="1">
    <location>
        <begin position="351"/>
        <end position="373"/>
    </location>
</feature>
<keyword evidence="3" id="KW-1185">Reference proteome</keyword>
<evidence type="ECO:0000313" key="2">
    <source>
        <dbReference type="EMBL" id="SHK98914.1"/>
    </source>
</evidence>
<sequence length="382" mass="42716">MKQLSLTRFELYKLFSRKSVWIFFAIMVFCIYLPLQILTSSSGGYAGYAGYYQSTPPTAQQVQQAKVEMKQIAPKLEGNTRLSVNEMTVLNREYLRDTAILNAETGSALKPTLEMLQQSINKLKAQGQIGFTYRADTLEYNMMKHLPYIGFGQYNGASNMMVDFFKTYGLIIFGALILVGLSPVFTEEYSLGTDSFLLTAKRGRRQLVTAKILASMLYVLVMEGILLVVNVASNLSLFDIGGFNYPLQSIALYSAPFHLTVGQYIAVAVLIQLLGGIAFGFLIMLLSSFNRSTLVTFFVSAGVFALPELIVMMFGLKNWAQTLMGFSYTGLIQVSRLFKSFVAYNVFGYPVLYPILVIGLAILVSIPIVWLTYRVYCRHQIA</sequence>
<reference evidence="3" key="1">
    <citation type="submission" date="2016-11" db="EMBL/GenBank/DDBJ databases">
        <authorList>
            <person name="Varghese N."/>
            <person name="Submissions S."/>
        </authorList>
    </citation>
    <scope>NUCLEOTIDE SEQUENCE [LARGE SCALE GENOMIC DNA]</scope>
    <source>
        <strain evidence="3">USBA-503</strain>
    </source>
</reference>
<proteinExistence type="predicted"/>
<dbReference type="PANTHER" id="PTHR37305:SF1">
    <property type="entry name" value="MEMBRANE PROTEIN"/>
    <property type="match status" value="1"/>
</dbReference>
<feature type="transmembrane region" description="Helical" evidence="1">
    <location>
        <begin position="293"/>
        <end position="316"/>
    </location>
</feature>
<dbReference type="STRING" id="1830138.SAMN05443507_13032"/>
<dbReference type="RefSeq" id="WP_072875174.1">
    <property type="nucleotide sequence ID" value="NZ_FRAF01000030.1"/>
</dbReference>
<feature type="transmembrane region" description="Helical" evidence="1">
    <location>
        <begin position="207"/>
        <end position="229"/>
    </location>
</feature>
<feature type="transmembrane region" description="Helical" evidence="1">
    <location>
        <begin position="20"/>
        <end position="38"/>
    </location>
</feature>
<dbReference type="GO" id="GO:0140359">
    <property type="term" value="F:ABC-type transporter activity"/>
    <property type="evidence" value="ECO:0007669"/>
    <property type="project" value="InterPro"/>
</dbReference>
<dbReference type="EMBL" id="FRAF01000030">
    <property type="protein sequence ID" value="SHK98914.1"/>
    <property type="molecule type" value="Genomic_DNA"/>
</dbReference>
<dbReference type="OrthoDB" id="2806942at2"/>
<organism evidence="2 3">
    <name type="scientific">Alicyclobacillus tolerans</name>
    <dbReference type="NCBI Taxonomy" id="90970"/>
    <lineage>
        <taxon>Bacteria</taxon>
        <taxon>Bacillati</taxon>
        <taxon>Bacillota</taxon>
        <taxon>Bacilli</taxon>
        <taxon>Bacillales</taxon>
        <taxon>Alicyclobacillaceae</taxon>
        <taxon>Alicyclobacillus</taxon>
    </lineage>
</organism>
<keyword evidence="1" id="KW-1133">Transmembrane helix</keyword>
<evidence type="ECO:0000256" key="1">
    <source>
        <dbReference type="SAM" id="Phobius"/>
    </source>
</evidence>
<gene>
    <name evidence="2" type="ORF">SAMN05443507_13032</name>
</gene>